<dbReference type="GO" id="GO:0003700">
    <property type="term" value="F:DNA-binding transcription factor activity"/>
    <property type="evidence" value="ECO:0007669"/>
    <property type="project" value="InterPro"/>
</dbReference>
<keyword evidence="1" id="KW-0805">Transcription regulation</keyword>
<evidence type="ECO:0000256" key="2">
    <source>
        <dbReference type="ARBA" id="ARBA00023125"/>
    </source>
</evidence>
<dbReference type="SMART" id="SM00347">
    <property type="entry name" value="HTH_MARR"/>
    <property type="match status" value="1"/>
</dbReference>
<dbReference type="InterPro" id="IPR000835">
    <property type="entry name" value="HTH_MarR-typ"/>
</dbReference>
<evidence type="ECO:0000256" key="1">
    <source>
        <dbReference type="ARBA" id="ARBA00023015"/>
    </source>
</evidence>
<dbReference type="InterPro" id="IPR052067">
    <property type="entry name" value="Metal_resp_HTH_trans_reg"/>
</dbReference>
<evidence type="ECO:0000313" key="6">
    <source>
        <dbReference type="Proteomes" id="UP000473008"/>
    </source>
</evidence>
<evidence type="ECO:0000259" key="4">
    <source>
        <dbReference type="PROSITE" id="PS50995"/>
    </source>
</evidence>
<dbReference type="SUPFAM" id="SSF46785">
    <property type="entry name" value="Winged helix' DNA-binding domain"/>
    <property type="match status" value="1"/>
</dbReference>
<dbReference type="GO" id="GO:0003677">
    <property type="term" value="F:DNA binding"/>
    <property type="evidence" value="ECO:0007669"/>
    <property type="project" value="UniProtKB-KW"/>
</dbReference>
<dbReference type="PANTHER" id="PTHR35790">
    <property type="entry name" value="HTH-TYPE TRANSCRIPTIONAL REGULATOR PCHR"/>
    <property type="match status" value="1"/>
</dbReference>
<name>A0A6M1RVW6_9GAMM</name>
<dbReference type="AlphaFoldDB" id="A0A6M1RVW6"/>
<feature type="domain" description="HTH marR-type" evidence="4">
    <location>
        <begin position="10"/>
        <end position="143"/>
    </location>
</feature>
<comment type="caution">
    <text evidence="5">The sequence shown here is derived from an EMBL/GenBank/DDBJ whole genome shotgun (WGS) entry which is preliminary data.</text>
</comment>
<dbReference type="EMBL" id="JAALDL010000022">
    <property type="protein sequence ID" value="NGO00058.1"/>
    <property type="molecule type" value="Genomic_DNA"/>
</dbReference>
<accession>A0A6M1RVW6</accession>
<dbReference type="PANTHER" id="PTHR35790:SF4">
    <property type="entry name" value="HTH-TYPE TRANSCRIPTIONAL REGULATOR PCHR"/>
    <property type="match status" value="1"/>
</dbReference>
<organism evidence="5 6">
    <name type="scientific">Grimontia sedimenti</name>
    <dbReference type="NCBI Taxonomy" id="2711294"/>
    <lineage>
        <taxon>Bacteria</taxon>
        <taxon>Pseudomonadati</taxon>
        <taxon>Pseudomonadota</taxon>
        <taxon>Gammaproteobacteria</taxon>
        <taxon>Vibrionales</taxon>
        <taxon>Vibrionaceae</taxon>
        <taxon>Grimontia</taxon>
    </lineage>
</organism>
<keyword evidence="6" id="KW-1185">Reference proteome</keyword>
<proteinExistence type="predicted"/>
<dbReference type="Proteomes" id="UP000473008">
    <property type="component" value="Unassembled WGS sequence"/>
</dbReference>
<evidence type="ECO:0000256" key="3">
    <source>
        <dbReference type="ARBA" id="ARBA00023163"/>
    </source>
</evidence>
<reference evidence="5 6" key="1">
    <citation type="submission" date="2020-02" db="EMBL/GenBank/DDBJ databases">
        <title>The draft genome of Grimontia sedimenta sp. nov., isolated from benthic sediments near coral reefs south of Kuwait.</title>
        <authorList>
            <person name="Mahmoud H.M."/>
            <person name="Jose L."/>
            <person name="Eapen S."/>
        </authorList>
    </citation>
    <scope>NUCLEOTIDE SEQUENCE [LARGE SCALE GENOMIC DNA]</scope>
    <source>
        <strain evidence="5 6">S25</strain>
    </source>
</reference>
<dbReference type="PRINTS" id="PR00598">
    <property type="entry name" value="HTHMARR"/>
</dbReference>
<dbReference type="RefSeq" id="WP_165018306.1">
    <property type="nucleotide sequence ID" value="NZ_JAALDL010000022.1"/>
</dbReference>
<dbReference type="PROSITE" id="PS50995">
    <property type="entry name" value="HTH_MARR_2"/>
    <property type="match status" value="1"/>
</dbReference>
<dbReference type="InterPro" id="IPR036388">
    <property type="entry name" value="WH-like_DNA-bd_sf"/>
</dbReference>
<gene>
    <name evidence="5" type="ORF">G5S52_21225</name>
</gene>
<dbReference type="Pfam" id="PF12802">
    <property type="entry name" value="MarR_2"/>
    <property type="match status" value="1"/>
</dbReference>
<evidence type="ECO:0000313" key="5">
    <source>
        <dbReference type="EMBL" id="NGO00058.1"/>
    </source>
</evidence>
<sequence>MAPPLPFYLDDFLPYKLVKAAAHVSDSLARIYETEFGISRPEWRILASMGAKDGLNAKSLVTETSMDKVRVSRTLKVLEEKGLVVKVKNEADQRAAYLHLTEEGKGLYLTILPKAKAWESAMLDGISEKEYESFLRTLDALLEKSDADPARAIREP</sequence>
<keyword evidence="3" id="KW-0804">Transcription</keyword>
<dbReference type="Gene3D" id="1.10.10.10">
    <property type="entry name" value="Winged helix-like DNA-binding domain superfamily/Winged helix DNA-binding domain"/>
    <property type="match status" value="1"/>
</dbReference>
<dbReference type="InterPro" id="IPR036390">
    <property type="entry name" value="WH_DNA-bd_sf"/>
</dbReference>
<keyword evidence="2" id="KW-0238">DNA-binding</keyword>
<protein>
    <submittedName>
        <fullName evidence="5">Winged helix-turn-helix transcriptional regulator</fullName>
    </submittedName>
</protein>